<proteinExistence type="predicted"/>
<evidence type="ECO:0000313" key="2">
    <source>
        <dbReference type="EMBL" id="CUR55591.1"/>
    </source>
</evidence>
<feature type="transmembrane region" description="Helical" evidence="1">
    <location>
        <begin position="96"/>
        <end position="115"/>
    </location>
</feature>
<keyword evidence="1" id="KW-0472">Membrane</keyword>
<dbReference type="EMBL" id="CZKA01000021">
    <property type="protein sequence ID" value="CUR55591.1"/>
    <property type="molecule type" value="Genomic_DNA"/>
</dbReference>
<accession>A0A2P2C0S3</accession>
<dbReference type="AlphaFoldDB" id="A0A2P2C0S3"/>
<protein>
    <submittedName>
        <fullName evidence="2">Uncharacterized protein</fullName>
    </submittedName>
</protein>
<sequence length="130" mass="13556">MTDSTTTPLAELRNSAREWHRLQLGALAFVGLCGVIQGDSGNADPRWLQTTSGLLALAGLILAGLSVLLVATVAWPLMAAHATTPEVASRRLRSGIALTFVAVALTALAASSSWWPSDAPEPPTTVLRLG</sequence>
<name>A0A2P2C0S3_9ZZZZ</name>
<keyword evidence="1" id="KW-1133">Transmembrane helix</keyword>
<organism evidence="2">
    <name type="scientific">metagenome</name>
    <dbReference type="NCBI Taxonomy" id="256318"/>
    <lineage>
        <taxon>unclassified sequences</taxon>
        <taxon>metagenomes</taxon>
    </lineage>
</organism>
<evidence type="ECO:0000256" key="1">
    <source>
        <dbReference type="SAM" id="Phobius"/>
    </source>
</evidence>
<feature type="transmembrane region" description="Helical" evidence="1">
    <location>
        <begin position="54"/>
        <end position="75"/>
    </location>
</feature>
<gene>
    <name evidence="2" type="ORF">NOCA2280033</name>
</gene>
<reference evidence="2" key="1">
    <citation type="submission" date="2015-08" db="EMBL/GenBank/DDBJ databases">
        <authorList>
            <person name="Babu N.S."/>
            <person name="Beckwith C.J."/>
            <person name="Beseler K.G."/>
            <person name="Brison A."/>
            <person name="Carone J.V."/>
            <person name="Caskin T.P."/>
            <person name="Diamond M."/>
            <person name="Durham M.E."/>
            <person name="Foxe J.M."/>
            <person name="Go M."/>
            <person name="Henderson B.A."/>
            <person name="Jones I.B."/>
            <person name="McGettigan J.A."/>
            <person name="Micheletti S.J."/>
            <person name="Nasrallah M.E."/>
            <person name="Ortiz D."/>
            <person name="Piller C.R."/>
            <person name="Privatt S.R."/>
            <person name="Schneider S.L."/>
            <person name="Sharp S."/>
            <person name="Smith T.C."/>
            <person name="Stanton J.D."/>
            <person name="Ullery H.E."/>
            <person name="Wilson R.J."/>
            <person name="Serrano M.G."/>
            <person name="Buck G."/>
            <person name="Lee V."/>
            <person name="Wang Y."/>
            <person name="Carvalho R."/>
            <person name="Voegtly L."/>
            <person name="Shi R."/>
            <person name="Duckworth R."/>
            <person name="Johnson A."/>
            <person name="Loviza R."/>
            <person name="Walstead R."/>
            <person name="Shah Z."/>
            <person name="Kiflezghi M."/>
            <person name="Wade K."/>
            <person name="Ball S.L."/>
            <person name="Bradley K.W."/>
            <person name="Asai D.J."/>
            <person name="Bowman C.A."/>
            <person name="Russell D.A."/>
            <person name="Pope W.H."/>
            <person name="Jacobs-Sera D."/>
            <person name="Hendrix R.W."/>
            <person name="Hatfull G.F."/>
        </authorList>
    </citation>
    <scope>NUCLEOTIDE SEQUENCE</scope>
</reference>
<keyword evidence="1" id="KW-0812">Transmembrane</keyword>